<dbReference type="SUPFAM" id="SSF141571">
    <property type="entry name" value="Pentapeptide repeat-like"/>
    <property type="match status" value="1"/>
</dbReference>
<dbReference type="InterPro" id="IPR001646">
    <property type="entry name" value="5peptide_repeat"/>
</dbReference>
<sequence>MLPDVSLAPKHWVSDLGVARLLTERVWQERTFKEQLLAIIERSKTDADVRQAAANAITILVKAGVQFNGADLKGIQIPGADLSFGVFDSAQLQGADLRKATLRTSWLHQANLSGAQMAGVQFGEWPYLKEEST</sequence>
<accession>A0ABQ7JHY0</accession>
<protein>
    <recommendedName>
        <fullName evidence="3">Pentapeptide repeat-containing protein</fullName>
    </recommendedName>
</protein>
<proteinExistence type="predicted"/>
<gene>
    <name evidence="1" type="ORF">BGZ96_004722</name>
</gene>
<dbReference type="Pfam" id="PF00805">
    <property type="entry name" value="Pentapeptide"/>
    <property type="match status" value="1"/>
</dbReference>
<name>A0ABQ7JHY0_9FUNG</name>
<keyword evidence="2" id="KW-1185">Reference proteome</keyword>
<evidence type="ECO:0008006" key="3">
    <source>
        <dbReference type="Google" id="ProtNLM"/>
    </source>
</evidence>
<feature type="non-terminal residue" evidence="1">
    <location>
        <position position="133"/>
    </location>
</feature>
<comment type="caution">
    <text evidence="1">The sequence shown here is derived from an EMBL/GenBank/DDBJ whole genome shotgun (WGS) entry which is preliminary data.</text>
</comment>
<evidence type="ECO:0000313" key="2">
    <source>
        <dbReference type="Proteomes" id="UP001194696"/>
    </source>
</evidence>
<dbReference type="Gene3D" id="2.160.20.80">
    <property type="entry name" value="E3 ubiquitin-protein ligase SopA"/>
    <property type="match status" value="1"/>
</dbReference>
<organism evidence="1 2">
    <name type="scientific">Linnemannia gamsii</name>
    <dbReference type="NCBI Taxonomy" id="64522"/>
    <lineage>
        <taxon>Eukaryota</taxon>
        <taxon>Fungi</taxon>
        <taxon>Fungi incertae sedis</taxon>
        <taxon>Mucoromycota</taxon>
        <taxon>Mortierellomycotina</taxon>
        <taxon>Mortierellomycetes</taxon>
        <taxon>Mortierellales</taxon>
        <taxon>Mortierellaceae</taxon>
        <taxon>Linnemannia</taxon>
    </lineage>
</organism>
<reference evidence="1 2" key="1">
    <citation type="journal article" date="2020" name="Fungal Divers.">
        <title>Resolving the Mortierellaceae phylogeny through synthesis of multi-gene phylogenetics and phylogenomics.</title>
        <authorList>
            <person name="Vandepol N."/>
            <person name="Liber J."/>
            <person name="Desiro A."/>
            <person name="Na H."/>
            <person name="Kennedy M."/>
            <person name="Barry K."/>
            <person name="Grigoriev I.V."/>
            <person name="Miller A.N."/>
            <person name="O'Donnell K."/>
            <person name="Stajich J.E."/>
            <person name="Bonito G."/>
        </authorList>
    </citation>
    <scope>NUCLEOTIDE SEQUENCE [LARGE SCALE GENOMIC DNA]</scope>
    <source>
        <strain evidence="1 2">AD045</strain>
    </source>
</reference>
<dbReference type="Proteomes" id="UP001194696">
    <property type="component" value="Unassembled WGS sequence"/>
</dbReference>
<evidence type="ECO:0000313" key="1">
    <source>
        <dbReference type="EMBL" id="KAG0273643.1"/>
    </source>
</evidence>
<dbReference type="EMBL" id="JAAAIM010002199">
    <property type="protein sequence ID" value="KAG0273643.1"/>
    <property type="molecule type" value="Genomic_DNA"/>
</dbReference>